<dbReference type="SUPFAM" id="SSF103637">
    <property type="entry name" value="CCHHC domain"/>
    <property type="match status" value="2"/>
</dbReference>
<keyword evidence="9" id="KW-0694">RNA-binding</keyword>
<dbReference type="PANTHER" id="PTHR10910:SF144">
    <property type="entry name" value="A TO I EDITASE DOMAIN-CONTAINING PROTEIN-RELATED"/>
    <property type="match status" value="1"/>
</dbReference>
<keyword evidence="2" id="KW-0479">Metal-binding</keyword>
<dbReference type="SMART" id="SM00552">
    <property type="entry name" value="ADEAMc"/>
    <property type="match status" value="1"/>
</dbReference>
<dbReference type="SMART" id="SM00358">
    <property type="entry name" value="DSRM"/>
    <property type="match status" value="2"/>
</dbReference>
<feature type="region of interest" description="Disordered" evidence="10">
    <location>
        <begin position="850"/>
        <end position="901"/>
    </location>
</feature>
<organism evidence="13 14">
    <name type="scientific">Heterorhabditis bacteriophora</name>
    <name type="common">Entomopathogenic nematode worm</name>
    <dbReference type="NCBI Taxonomy" id="37862"/>
    <lineage>
        <taxon>Eukaryota</taxon>
        <taxon>Metazoa</taxon>
        <taxon>Ecdysozoa</taxon>
        <taxon>Nematoda</taxon>
        <taxon>Chromadorea</taxon>
        <taxon>Rhabditida</taxon>
        <taxon>Rhabditina</taxon>
        <taxon>Rhabditomorpha</taxon>
        <taxon>Strongyloidea</taxon>
        <taxon>Heterorhabditidae</taxon>
        <taxon>Heterorhabditis</taxon>
    </lineage>
</organism>
<dbReference type="GO" id="GO:0006382">
    <property type="term" value="P:adenosine to inosine editing"/>
    <property type="evidence" value="ECO:0007669"/>
    <property type="project" value="TreeGrafter"/>
</dbReference>
<evidence type="ECO:0000256" key="9">
    <source>
        <dbReference type="PROSITE-ProRule" id="PRU00266"/>
    </source>
</evidence>
<dbReference type="PROSITE" id="PS51802">
    <property type="entry name" value="ZF_CCHHC"/>
    <property type="match status" value="2"/>
</dbReference>
<dbReference type="FunFam" id="4.10.320.30:FF:000001">
    <property type="entry name" value="Myelin transcription factor 1-like, a"/>
    <property type="match status" value="2"/>
</dbReference>
<feature type="compositionally biased region" description="Low complexity" evidence="10">
    <location>
        <begin position="1059"/>
        <end position="1075"/>
    </location>
</feature>
<dbReference type="GO" id="GO:0008270">
    <property type="term" value="F:zinc ion binding"/>
    <property type="evidence" value="ECO:0007669"/>
    <property type="project" value="UniProtKB-KW"/>
</dbReference>
<keyword evidence="5" id="KW-0862">Zinc</keyword>
<evidence type="ECO:0000256" key="8">
    <source>
        <dbReference type="ARBA" id="ARBA00023242"/>
    </source>
</evidence>
<evidence type="ECO:0000313" key="13">
    <source>
        <dbReference type="Proteomes" id="UP000095283"/>
    </source>
</evidence>
<evidence type="ECO:0000256" key="1">
    <source>
        <dbReference type="ARBA" id="ARBA00004123"/>
    </source>
</evidence>
<feature type="region of interest" description="Disordered" evidence="10">
    <location>
        <begin position="991"/>
        <end position="1012"/>
    </location>
</feature>
<dbReference type="GO" id="GO:0003725">
    <property type="term" value="F:double-stranded RNA binding"/>
    <property type="evidence" value="ECO:0007669"/>
    <property type="project" value="TreeGrafter"/>
</dbReference>
<accession>A0A1I7XHQ6</accession>
<evidence type="ECO:0000313" key="14">
    <source>
        <dbReference type="WBParaSite" id="Hba_17025"/>
    </source>
</evidence>
<keyword evidence="8" id="KW-0539">Nucleus</keyword>
<evidence type="ECO:0000256" key="3">
    <source>
        <dbReference type="ARBA" id="ARBA00022737"/>
    </source>
</evidence>
<name>A0A1I7XHQ6_HETBA</name>
<feature type="domain" description="DRBM" evidence="11">
    <location>
        <begin position="467"/>
        <end position="503"/>
    </location>
</feature>
<dbReference type="Pfam" id="PF01530">
    <property type="entry name" value="zf-C2HC"/>
    <property type="match status" value="2"/>
</dbReference>
<comment type="subcellular location">
    <subcellularLocation>
        <location evidence="1">Nucleus</location>
    </subcellularLocation>
</comment>
<dbReference type="GO" id="GO:0006396">
    <property type="term" value="P:RNA processing"/>
    <property type="evidence" value="ECO:0007669"/>
    <property type="project" value="InterPro"/>
</dbReference>
<feature type="compositionally biased region" description="Basic and acidic residues" evidence="10">
    <location>
        <begin position="850"/>
        <end position="860"/>
    </location>
</feature>
<dbReference type="Gene3D" id="3.30.160.20">
    <property type="match status" value="2"/>
</dbReference>
<feature type="domain" description="A to I editase" evidence="12">
    <location>
        <begin position="566"/>
        <end position="643"/>
    </location>
</feature>
<evidence type="ECO:0000256" key="2">
    <source>
        <dbReference type="ARBA" id="ARBA00022723"/>
    </source>
</evidence>
<dbReference type="SUPFAM" id="SSF54768">
    <property type="entry name" value="dsRNA-binding domain-like"/>
    <property type="match status" value="2"/>
</dbReference>
<evidence type="ECO:0000259" key="12">
    <source>
        <dbReference type="PROSITE" id="PS50141"/>
    </source>
</evidence>
<evidence type="ECO:0000256" key="10">
    <source>
        <dbReference type="SAM" id="MobiDB-lite"/>
    </source>
</evidence>
<sequence length="1140" mass="125370">MDPYATFVGNGDGSYTNQQYGYGWSAAGAAMSQNMKNAGGGTKFNKRKNGDIPKMPRSQTLNDRSGIGYGAWATPVNAKGAGFPGKKNWAQIKKMQPKKEFNSTGKTPAMLLHELFKNVSEVYEDLNTIPKQYRCIITVEGQQFAMEANNKKSAKQKTAEMAIRSLRPDINVTPFEDGVTVQAISTVPPVIKKETLAASTAQPTSNNVQLTGDGAPPAKKARLTAIESALSLLDLMRKLCVERASEGPFNPQFETLDITEGTLATNETHKRRFRATLTFPELGKVFKNEGYGKNVPKEMVIRQALLELFHVPPADIRKVVRRHIMGKMHEMPIIQTLFHVAQICNCEIKFKVDLADTKGLGTGVPLFVAVCTLTDNTMSGKVVEFTSPPSPSKHEAKEYVAHELLRSHFDIDPMSIAVDRAAVQQPVPPCQKLNVLVVREFKQRVANVKYEDLGVEDEHVGQAGLVFKCKCVVNDTQEFIGSGKSKKAAKNEAALQALRKIFKFEYNEHLNNDPAPIRTCSKLCFEVAEYAKREYYSMCSYYAVRPSTEVAAFFFLNEKNEKRLVAIGSSRQAVVSGSVISSAQGTSIIHLDPIVLARRSLIRYLMVELTRLDQPGCIFMRSDDGLCKLKENLRLVLYATYPPNCTYSCEEASTKKLSTVGVLGLEPTGDSIQSLAEIQETDILRVHCAADKIFKWTHLGLLIPYLLLVSSKFRFVSKYLRIVSRTLFLKAQIVLNTSVSHVWTRDMEHVEVLNMDSGRTNKGSPSRLCKAAIYEVYQKICPDVSRETSYMEAKARAIAYNKAKVMLYEKSVIVSTPEVLESKLCTISEEEPQMVCMSIDGRIKSIEQERIREEDSEQKGAMDSMAPLGLAKSPVSTGSPPPSGSESPLLTPLGTPTMPSPSVNWKGKLSCPTPGCDGSGHQTGLYTHHRSLSGCPRRPDKSTIQMLSLQQDTVLRCTTPGCTGKGHVNSNRTSHRSLSGCPIAYQQKMNRKGLKAPPPRGRSPQRSLDESPLDLTLRNIEQLNHQHMAAHSIIPSQSMIEALVQLTASAAAQAPSEDLPTSCSSDASLSAPSPTKATSPIAPPTMTLSETLLPPTMLLPDGLLSPPKGLPPLPYPPMFNQQMLAQLFLAQLQAQKGAFV</sequence>
<evidence type="ECO:0000256" key="5">
    <source>
        <dbReference type="ARBA" id="ARBA00022833"/>
    </source>
</evidence>
<evidence type="ECO:0000256" key="4">
    <source>
        <dbReference type="ARBA" id="ARBA00022771"/>
    </source>
</evidence>
<feature type="compositionally biased region" description="Low complexity" evidence="10">
    <location>
        <begin position="873"/>
        <end position="901"/>
    </location>
</feature>
<dbReference type="GO" id="GO:0005737">
    <property type="term" value="C:cytoplasm"/>
    <property type="evidence" value="ECO:0007669"/>
    <property type="project" value="TreeGrafter"/>
</dbReference>
<dbReference type="GO" id="GO:0008251">
    <property type="term" value="F:tRNA-specific adenosine deaminase activity"/>
    <property type="evidence" value="ECO:0007669"/>
    <property type="project" value="TreeGrafter"/>
</dbReference>
<feature type="domain" description="DRBM" evidence="11">
    <location>
        <begin position="107"/>
        <end position="168"/>
    </location>
</feature>
<dbReference type="GO" id="GO:0005730">
    <property type="term" value="C:nucleolus"/>
    <property type="evidence" value="ECO:0007669"/>
    <property type="project" value="TreeGrafter"/>
</dbReference>
<dbReference type="Proteomes" id="UP000095283">
    <property type="component" value="Unplaced"/>
</dbReference>
<dbReference type="InterPro" id="IPR036060">
    <property type="entry name" value="Znf_C2H2C_sf"/>
</dbReference>
<dbReference type="PROSITE" id="PS50141">
    <property type="entry name" value="A_DEAMIN_EDITASE"/>
    <property type="match status" value="2"/>
</dbReference>
<dbReference type="AlphaFoldDB" id="A0A1I7XHQ6"/>
<evidence type="ECO:0000256" key="7">
    <source>
        <dbReference type="ARBA" id="ARBA00023163"/>
    </source>
</evidence>
<keyword evidence="3" id="KW-0677">Repeat</keyword>
<dbReference type="PROSITE" id="PS50137">
    <property type="entry name" value="DS_RBD"/>
    <property type="match status" value="2"/>
</dbReference>
<dbReference type="InterPro" id="IPR014720">
    <property type="entry name" value="dsRBD_dom"/>
</dbReference>
<dbReference type="CDD" id="cd00048">
    <property type="entry name" value="DSRM_SF"/>
    <property type="match status" value="1"/>
</dbReference>
<feature type="region of interest" description="Disordered" evidence="10">
    <location>
        <begin position="1056"/>
        <end position="1085"/>
    </location>
</feature>
<feature type="domain" description="A to I editase" evidence="12">
    <location>
        <begin position="736"/>
        <end position="808"/>
    </location>
</feature>
<keyword evidence="7" id="KW-0804">Transcription</keyword>
<reference evidence="14" key="1">
    <citation type="submission" date="2016-11" db="UniProtKB">
        <authorList>
            <consortium name="WormBaseParasite"/>
        </authorList>
    </citation>
    <scope>IDENTIFICATION</scope>
</reference>
<keyword evidence="6" id="KW-0805">Transcription regulation</keyword>
<dbReference type="PANTHER" id="PTHR10910">
    <property type="entry name" value="EUKARYOTE SPECIFIC DSRNA BINDING PROTEIN"/>
    <property type="match status" value="1"/>
</dbReference>
<feature type="region of interest" description="Disordered" evidence="10">
    <location>
        <begin position="39"/>
        <end position="60"/>
    </location>
</feature>
<evidence type="ECO:0000256" key="6">
    <source>
        <dbReference type="ARBA" id="ARBA00023015"/>
    </source>
</evidence>
<keyword evidence="4" id="KW-0863">Zinc-finger</keyword>
<evidence type="ECO:0000259" key="11">
    <source>
        <dbReference type="PROSITE" id="PS50137"/>
    </source>
</evidence>
<dbReference type="Gene3D" id="4.10.320.30">
    <property type="match status" value="2"/>
</dbReference>
<dbReference type="GO" id="GO:0006355">
    <property type="term" value="P:regulation of DNA-templated transcription"/>
    <property type="evidence" value="ECO:0007669"/>
    <property type="project" value="InterPro"/>
</dbReference>
<protein>
    <submittedName>
        <fullName evidence="14">DRBM domain-containing protein</fullName>
    </submittedName>
</protein>
<dbReference type="InterPro" id="IPR002466">
    <property type="entry name" value="A_deamin"/>
</dbReference>
<dbReference type="GO" id="GO:0003726">
    <property type="term" value="F:double-stranded RNA adenosine deaminase activity"/>
    <property type="evidence" value="ECO:0007669"/>
    <property type="project" value="TreeGrafter"/>
</dbReference>
<dbReference type="InterPro" id="IPR002515">
    <property type="entry name" value="Znf_C2H2C"/>
</dbReference>
<dbReference type="WBParaSite" id="Hba_17025">
    <property type="protein sequence ID" value="Hba_17025"/>
    <property type="gene ID" value="Hba_17025"/>
</dbReference>
<proteinExistence type="predicted"/>
<dbReference type="Pfam" id="PF00035">
    <property type="entry name" value="dsrm"/>
    <property type="match status" value="1"/>
</dbReference>
<keyword evidence="13" id="KW-1185">Reference proteome</keyword>